<dbReference type="Gene3D" id="3.30.460.10">
    <property type="entry name" value="Beta Polymerase, domain 2"/>
    <property type="match status" value="1"/>
</dbReference>
<organism evidence="2 3">
    <name type="scientific">Gregarina niphandrodes</name>
    <name type="common">Septate eugregarine</name>
    <dbReference type="NCBI Taxonomy" id="110365"/>
    <lineage>
        <taxon>Eukaryota</taxon>
        <taxon>Sar</taxon>
        <taxon>Alveolata</taxon>
        <taxon>Apicomplexa</taxon>
        <taxon>Conoidasida</taxon>
        <taxon>Gregarinasina</taxon>
        <taxon>Eugregarinorida</taxon>
        <taxon>Gregarinidae</taxon>
        <taxon>Gregarina</taxon>
    </lineage>
</organism>
<evidence type="ECO:0000313" key="2">
    <source>
        <dbReference type="EMBL" id="EZG54499.1"/>
    </source>
</evidence>
<dbReference type="PANTHER" id="PTHR12271:SF40">
    <property type="entry name" value="POLY(A) RNA POLYMERASE GLD2"/>
    <property type="match status" value="1"/>
</dbReference>
<comment type="caution">
    <text evidence="2">The sequence shown here is derived from an EMBL/GenBank/DDBJ whole genome shotgun (WGS) entry which is preliminary data.</text>
</comment>
<dbReference type="GeneID" id="22914262"/>
<dbReference type="SUPFAM" id="SSF81301">
    <property type="entry name" value="Nucleotidyltransferase"/>
    <property type="match status" value="1"/>
</dbReference>
<proteinExistence type="predicted"/>
<dbReference type="EMBL" id="AFNH02000898">
    <property type="protein sequence ID" value="EZG54499.1"/>
    <property type="molecule type" value="Genomic_DNA"/>
</dbReference>
<keyword evidence="3" id="KW-1185">Reference proteome</keyword>
<feature type="non-terminal residue" evidence="2">
    <location>
        <position position="294"/>
    </location>
</feature>
<dbReference type="eggNOG" id="ENOG502S4PH">
    <property type="taxonomic scope" value="Eukaryota"/>
</dbReference>
<evidence type="ECO:0000313" key="3">
    <source>
        <dbReference type="Proteomes" id="UP000019763"/>
    </source>
</evidence>
<dbReference type="RefSeq" id="XP_011131841.1">
    <property type="nucleotide sequence ID" value="XM_011133539.1"/>
</dbReference>
<dbReference type="Pfam" id="PF22600">
    <property type="entry name" value="MTPAP-like_central"/>
    <property type="match status" value="1"/>
</dbReference>
<dbReference type="VEuPathDB" id="CryptoDB:GNI_120600"/>
<sequence length="294" mass="32499">MDGRAAAAALTTAVQQLPDVFCHGLLEQLRATLDTFTLKVVTPTSAEREAKRELFNSFTEFLRKAMQDRIAIAVAGSTAYEVDARNSDLDVVLLTSWGAPNYVLQSVVHYLSMTQALHNRAANWPLKNVQLQLVDSARVPVLVVTTPSGLVCDVSVNTVNSIKHTEYFKRVLASTPTLRPLLRLVKYWTKARKLPAAKEGGLPGIVWMILACTYGSCPAPIFLKAVHRPTNDGLSRTLSHIDGTVPIFARLYRFFHLCSNRDLMSRTITSSDKLCFPKSKKHVAQRVASAANFC</sequence>
<dbReference type="OrthoDB" id="2274644at2759"/>
<feature type="domain" description="Poly(A) RNA polymerase mitochondrial-like central palm" evidence="1">
    <location>
        <begin position="40"/>
        <end position="166"/>
    </location>
</feature>
<dbReference type="SUPFAM" id="SSF81631">
    <property type="entry name" value="PAP/OAS1 substrate-binding domain"/>
    <property type="match status" value="1"/>
</dbReference>
<gene>
    <name evidence="2" type="ORF">GNI_120600</name>
</gene>
<dbReference type="InterPro" id="IPR054708">
    <property type="entry name" value="MTPAP-like_central"/>
</dbReference>
<dbReference type="PANTHER" id="PTHR12271">
    <property type="entry name" value="POLY A POLYMERASE CID PAP -RELATED"/>
    <property type="match status" value="1"/>
</dbReference>
<accession>A0A023B2J9</accession>
<dbReference type="AlphaFoldDB" id="A0A023B2J9"/>
<evidence type="ECO:0000259" key="1">
    <source>
        <dbReference type="Pfam" id="PF22600"/>
    </source>
</evidence>
<protein>
    <submittedName>
        <fullName evidence="2">Poly(A) polymerase central domain protein</fullName>
    </submittedName>
</protein>
<dbReference type="Gene3D" id="1.10.1410.10">
    <property type="match status" value="1"/>
</dbReference>
<name>A0A023B2J9_GRENI</name>
<reference evidence="2" key="1">
    <citation type="submission" date="2013-12" db="EMBL/GenBank/DDBJ databases">
        <authorList>
            <person name="Omoto C.K."/>
            <person name="Sibley D."/>
            <person name="Venepally P."/>
            <person name="Hadjithomas M."/>
            <person name="Karamycheva S."/>
            <person name="Brunk B."/>
            <person name="Roos D."/>
            <person name="Caler E."/>
            <person name="Lorenzi H."/>
        </authorList>
    </citation>
    <scope>NUCLEOTIDE SEQUENCE</scope>
</reference>
<dbReference type="InterPro" id="IPR043519">
    <property type="entry name" value="NT_sf"/>
</dbReference>
<dbReference type="GO" id="GO:0016779">
    <property type="term" value="F:nucleotidyltransferase activity"/>
    <property type="evidence" value="ECO:0007669"/>
    <property type="project" value="TreeGrafter"/>
</dbReference>
<dbReference type="Proteomes" id="UP000019763">
    <property type="component" value="Unassembled WGS sequence"/>
</dbReference>
<dbReference type="GO" id="GO:0031123">
    <property type="term" value="P:RNA 3'-end processing"/>
    <property type="evidence" value="ECO:0007669"/>
    <property type="project" value="TreeGrafter"/>
</dbReference>